<gene>
    <name evidence="7" type="ORF">J2D73_19840</name>
</gene>
<dbReference type="PANTHER" id="PTHR21716:SF61">
    <property type="entry name" value="BLR8064 PROTEIN"/>
    <property type="match status" value="1"/>
</dbReference>
<keyword evidence="8" id="KW-1185">Reference proteome</keyword>
<name>A0ABS3M1N4_9PROT</name>
<comment type="caution">
    <text evidence="7">The sequence shown here is derived from an EMBL/GenBank/DDBJ whole genome shotgun (WGS) entry which is preliminary data.</text>
</comment>
<feature type="transmembrane region" description="Helical" evidence="6">
    <location>
        <begin position="21"/>
        <end position="39"/>
    </location>
</feature>
<evidence type="ECO:0000256" key="5">
    <source>
        <dbReference type="ARBA" id="ARBA00023136"/>
    </source>
</evidence>
<evidence type="ECO:0000256" key="4">
    <source>
        <dbReference type="ARBA" id="ARBA00022989"/>
    </source>
</evidence>
<sequence length="369" mass="39618">MQSTPDLRPNVHPPGRRPFQFWAQGVLVAIIVGLTLYTLGRFRVALLWSAVLGVTCWPLMIWLQQRWTSRHAATLIPASIVAAIGLAFVVPTGFLIGAAASEAKDGSAWVKQIMTDGVPQPAWLDRLPWGKAQAESWWANNLAQPDSARELVRHLRTEQSLGAIEHLGHDVANRLVLLTFTLLILFFLLRSGPRLTNGLDLLIWRLFGPRGRMAQQQIVGAVRGSMAGLVLVGLGEGLIIGLSYVVAGAPQPLLLGIFTALASMIPMLGSVAVALSVALILIKGSVVAAACVAVFAGVVLFLADHFIRPVLIGGSIRLPFVWVLLGILGGLETWGLIGLFAGPVLMALAHLCWRFGSTRANGERQALDA</sequence>
<dbReference type="Proteomes" id="UP000664771">
    <property type="component" value="Unassembled WGS sequence"/>
</dbReference>
<protein>
    <submittedName>
        <fullName evidence="7">AI-2E family transporter</fullName>
    </submittedName>
</protein>
<organism evidence="7 8">
    <name type="scientific">Acetobacter sacchari</name>
    <dbReference type="NCBI Taxonomy" id="2661687"/>
    <lineage>
        <taxon>Bacteria</taxon>
        <taxon>Pseudomonadati</taxon>
        <taxon>Pseudomonadota</taxon>
        <taxon>Alphaproteobacteria</taxon>
        <taxon>Acetobacterales</taxon>
        <taxon>Acetobacteraceae</taxon>
        <taxon>Acetobacter</taxon>
    </lineage>
</organism>
<dbReference type="InterPro" id="IPR002549">
    <property type="entry name" value="AI-2E-like"/>
</dbReference>
<feature type="transmembrane region" description="Helical" evidence="6">
    <location>
        <begin position="226"/>
        <end position="247"/>
    </location>
</feature>
<feature type="transmembrane region" description="Helical" evidence="6">
    <location>
        <begin position="75"/>
        <end position="100"/>
    </location>
</feature>
<evidence type="ECO:0000256" key="3">
    <source>
        <dbReference type="ARBA" id="ARBA00022692"/>
    </source>
</evidence>
<feature type="transmembrane region" description="Helical" evidence="6">
    <location>
        <begin position="45"/>
        <end position="63"/>
    </location>
</feature>
<feature type="transmembrane region" description="Helical" evidence="6">
    <location>
        <begin position="286"/>
        <end position="307"/>
    </location>
</feature>
<comment type="subcellular location">
    <subcellularLocation>
        <location evidence="1">Membrane</location>
        <topology evidence="1">Multi-pass membrane protein</topology>
    </subcellularLocation>
</comment>
<keyword evidence="4 6" id="KW-1133">Transmembrane helix</keyword>
<dbReference type="PANTHER" id="PTHR21716">
    <property type="entry name" value="TRANSMEMBRANE PROTEIN"/>
    <property type="match status" value="1"/>
</dbReference>
<dbReference type="RefSeq" id="WP_207884122.1">
    <property type="nucleotide sequence ID" value="NZ_JAFVMF010000043.1"/>
</dbReference>
<keyword evidence="3 6" id="KW-0812">Transmembrane</keyword>
<evidence type="ECO:0000313" key="8">
    <source>
        <dbReference type="Proteomes" id="UP000664771"/>
    </source>
</evidence>
<evidence type="ECO:0000313" key="7">
    <source>
        <dbReference type="EMBL" id="MBO1362037.1"/>
    </source>
</evidence>
<evidence type="ECO:0000256" key="2">
    <source>
        <dbReference type="ARBA" id="ARBA00009773"/>
    </source>
</evidence>
<evidence type="ECO:0000256" key="6">
    <source>
        <dbReference type="SAM" id="Phobius"/>
    </source>
</evidence>
<accession>A0ABS3M1N4</accession>
<comment type="similarity">
    <text evidence="2">Belongs to the autoinducer-2 exporter (AI-2E) (TC 2.A.86) family.</text>
</comment>
<evidence type="ECO:0000256" key="1">
    <source>
        <dbReference type="ARBA" id="ARBA00004141"/>
    </source>
</evidence>
<feature type="transmembrane region" description="Helical" evidence="6">
    <location>
        <begin position="253"/>
        <end position="279"/>
    </location>
</feature>
<feature type="transmembrane region" description="Helical" evidence="6">
    <location>
        <begin position="319"/>
        <end position="349"/>
    </location>
</feature>
<keyword evidence="5 6" id="KW-0472">Membrane</keyword>
<proteinExistence type="inferred from homology"/>
<reference evidence="7 8" key="1">
    <citation type="submission" date="2021-03" db="EMBL/GenBank/DDBJ databases">
        <title>The complete genome sequence of Acetobacter sacchari TBRC 11175.</title>
        <authorList>
            <person name="Charoenyingcharoen P."/>
            <person name="Yukphan P."/>
        </authorList>
    </citation>
    <scope>NUCLEOTIDE SEQUENCE [LARGE SCALE GENOMIC DNA]</scope>
    <source>
        <strain evidence="7 8">TBRC 11175</strain>
    </source>
</reference>
<dbReference type="Pfam" id="PF01594">
    <property type="entry name" value="AI-2E_transport"/>
    <property type="match status" value="1"/>
</dbReference>
<feature type="transmembrane region" description="Helical" evidence="6">
    <location>
        <begin position="171"/>
        <end position="189"/>
    </location>
</feature>
<dbReference type="EMBL" id="JAFVMF010000043">
    <property type="protein sequence ID" value="MBO1362037.1"/>
    <property type="molecule type" value="Genomic_DNA"/>
</dbReference>